<gene>
    <name evidence="4" type="ORF">SAMN04488564_102163</name>
</gene>
<dbReference type="GO" id="GO:0003677">
    <property type="term" value="F:DNA binding"/>
    <property type="evidence" value="ECO:0007669"/>
    <property type="project" value="InterPro"/>
</dbReference>
<dbReference type="InterPro" id="IPR041664">
    <property type="entry name" value="AAA_16"/>
</dbReference>
<dbReference type="InterPro" id="IPR000792">
    <property type="entry name" value="Tscrpt_reg_LuxR_C"/>
</dbReference>
<dbReference type="SMART" id="SM00421">
    <property type="entry name" value="HTH_LUXR"/>
    <property type="match status" value="1"/>
</dbReference>
<keyword evidence="1" id="KW-0547">Nucleotide-binding</keyword>
<evidence type="ECO:0000259" key="3">
    <source>
        <dbReference type="PROSITE" id="PS50043"/>
    </source>
</evidence>
<dbReference type="GO" id="GO:0005737">
    <property type="term" value="C:cytoplasm"/>
    <property type="evidence" value="ECO:0007669"/>
    <property type="project" value="TreeGrafter"/>
</dbReference>
<dbReference type="GO" id="GO:0005524">
    <property type="term" value="F:ATP binding"/>
    <property type="evidence" value="ECO:0007669"/>
    <property type="project" value="UniProtKB-KW"/>
</dbReference>
<dbReference type="OrthoDB" id="3656034at2"/>
<protein>
    <submittedName>
        <fullName evidence="4">Regulatory protein, luxR family</fullName>
    </submittedName>
</protein>
<dbReference type="AlphaFoldDB" id="A0A1I6DBG9"/>
<dbReference type="STRING" id="84724.SAMN04488564_102163"/>
<dbReference type="GO" id="GO:0004016">
    <property type="term" value="F:adenylate cyclase activity"/>
    <property type="evidence" value="ECO:0007669"/>
    <property type="project" value="TreeGrafter"/>
</dbReference>
<reference evidence="5" key="1">
    <citation type="submission" date="2016-10" db="EMBL/GenBank/DDBJ databases">
        <authorList>
            <person name="Varghese N."/>
            <person name="Submissions S."/>
        </authorList>
    </citation>
    <scope>NUCLEOTIDE SEQUENCE [LARGE SCALE GENOMIC DNA]</scope>
    <source>
        <strain evidence="5">DSM 44232</strain>
    </source>
</reference>
<keyword evidence="2" id="KW-0067">ATP-binding</keyword>
<evidence type="ECO:0000313" key="5">
    <source>
        <dbReference type="Proteomes" id="UP000198583"/>
    </source>
</evidence>
<sequence length="872" mass="93365">MAGPVLVGRDDDLAALYAFVRRALTGTSALVLAGDPGVGKTALLDAAAGHAASLGMRILPMSGAEFEAELAFAGLHQLVSTLPGAEVASPLAVALGMAEGPPPGRSEVVDAVAALLSAAQPLLVTVDDLHWLDRPSAMVLDEVAQRPLGRVGLLFAMRGEQAGHVAGADVRVVRPLSDDAAGRLLEERYPAMTSAVRRRLLDDARGNPLALLELPAALTPARTGDTVPERLREVFAARVSALPHATRQALLLAALESPAPLELFESARDLAPAERLGLVDLTGDAVVFRHPLTRSAVVAVSALDERRHAHTVLAERMRDRPDRHAWHLAQTAAEPDEHIALLLEDAALHARKRGDTAGAVSALIRAAELSGAVNDRGRRLAEAAYIGALADGQLRRVPELLEEVRTGDELPSLEIAVAAAHYLLFSGEGDIDTAHRLLAGALEMQKLDEPDDTVTDAVITLGWVCYFGGGPRWWEAFHHITARMGELPPLVERLRAFCADPARTALSTLDDLDRVIAGWDDHVPPVDLVRTGLTGIYVDRLASCREPLLRLWKRPGLPATAELHTLSLLALERLAASAWDETVEFADEHVRLADAHGYSLLRCLGLYPRAMVAAGRGDDRAVTELTNRIIGWAAPRGATMLSTLAAQALSLAAIGRGDHESAYRHASSVSPPGELASHVPAAPLFVLDLVESALRLGLRDEAVAHVKAARAARLEEISPRYVLLVGAAEALCGSASFEDALAGPGVDEWPFEHARVLLLHGEQLRRARKNQVARVQLARAQKIFAGLGAGIWVARVERELRPADAHRPGGELTAQQLTIVRMAAEGLTNKEIAQRLNLSARTVATHLYQVFPKLGVSSRAGLRDALERLDRT</sequence>
<dbReference type="CDD" id="cd06170">
    <property type="entry name" value="LuxR_C_like"/>
    <property type="match status" value="1"/>
</dbReference>
<dbReference type="Pfam" id="PF13191">
    <property type="entry name" value="AAA_16"/>
    <property type="match status" value="1"/>
</dbReference>
<feature type="domain" description="HTH luxR-type" evidence="3">
    <location>
        <begin position="805"/>
        <end position="870"/>
    </location>
</feature>
<dbReference type="PRINTS" id="PR00038">
    <property type="entry name" value="HTHLUXR"/>
</dbReference>
<dbReference type="SUPFAM" id="SSF46894">
    <property type="entry name" value="C-terminal effector domain of the bipartite response regulators"/>
    <property type="match status" value="1"/>
</dbReference>
<dbReference type="SUPFAM" id="SSF52540">
    <property type="entry name" value="P-loop containing nucleoside triphosphate hydrolases"/>
    <property type="match status" value="1"/>
</dbReference>
<dbReference type="Pfam" id="PF00196">
    <property type="entry name" value="GerE"/>
    <property type="match status" value="1"/>
</dbReference>
<proteinExistence type="predicted"/>
<dbReference type="InterPro" id="IPR036388">
    <property type="entry name" value="WH-like_DNA-bd_sf"/>
</dbReference>
<dbReference type="GO" id="GO:0006355">
    <property type="term" value="P:regulation of DNA-templated transcription"/>
    <property type="evidence" value="ECO:0007669"/>
    <property type="project" value="InterPro"/>
</dbReference>
<dbReference type="PANTHER" id="PTHR16305:SF35">
    <property type="entry name" value="TRANSCRIPTIONAL ACTIVATOR DOMAIN"/>
    <property type="match status" value="1"/>
</dbReference>
<dbReference type="RefSeq" id="WP_093590717.1">
    <property type="nucleotide sequence ID" value="NZ_FOYL01000002.1"/>
</dbReference>
<name>A0A1I6DBG9_9PSEU</name>
<dbReference type="Proteomes" id="UP000198583">
    <property type="component" value="Unassembled WGS sequence"/>
</dbReference>
<dbReference type="EMBL" id="FOYL01000002">
    <property type="protein sequence ID" value="SFR02711.1"/>
    <property type="molecule type" value="Genomic_DNA"/>
</dbReference>
<dbReference type="PROSITE" id="PS50043">
    <property type="entry name" value="HTH_LUXR_2"/>
    <property type="match status" value="1"/>
</dbReference>
<dbReference type="Gene3D" id="1.10.10.10">
    <property type="entry name" value="Winged helix-like DNA-binding domain superfamily/Winged helix DNA-binding domain"/>
    <property type="match status" value="1"/>
</dbReference>
<dbReference type="InterPro" id="IPR027417">
    <property type="entry name" value="P-loop_NTPase"/>
</dbReference>
<evidence type="ECO:0000256" key="2">
    <source>
        <dbReference type="ARBA" id="ARBA00022840"/>
    </source>
</evidence>
<organism evidence="4 5">
    <name type="scientific">Lentzea waywayandensis</name>
    <dbReference type="NCBI Taxonomy" id="84724"/>
    <lineage>
        <taxon>Bacteria</taxon>
        <taxon>Bacillati</taxon>
        <taxon>Actinomycetota</taxon>
        <taxon>Actinomycetes</taxon>
        <taxon>Pseudonocardiales</taxon>
        <taxon>Pseudonocardiaceae</taxon>
        <taxon>Lentzea</taxon>
    </lineage>
</organism>
<dbReference type="PANTHER" id="PTHR16305">
    <property type="entry name" value="TESTICULAR SOLUBLE ADENYLYL CYCLASE"/>
    <property type="match status" value="1"/>
</dbReference>
<dbReference type="Gene3D" id="3.40.50.300">
    <property type="entry name" value="P-loop containing nucleotide triphosphate hydrolases"/>
    <property type="match status" value="1"/>
</dbReference>
<dbReference type="InterPro" id="IPR016032">
    <property type="entry name" value="Sig_transdc_resp-reg_C-effctor"/>
</dbReference>
<accession>A0A1I6DBG9</accession>
<evidence type="ECO:0000313" key="4">
    <source>
        <dbReference type="EMBL" id="SFR02711.1"/>
    </source>
</evidence>
<keyword evidence="5" id="KW-1185">Reference proteome</keyword>
<evidence type="ECO:0000256" key="1">
    <source>
        <dbReference type="ARBA" id="ARBA00022741"/>
    </source>
</evidence>